<dbReference type="RefSeq" id="WP_145859323.1">
    <property type="nucleotide sequence ID" value="NZ_RPFW01000007.1"/>
</dbReference>
<organism evidence="1 2">
    <name type="scientific">Trebonia kvetii</name>
    <dbReference type="NCBI Taxonomy" id="2480626"/>
    <lineage>
        <taxon>Bacteria</taxon>
        <taxon>Bacillati</taxon>
        <taxon>Actinomycetota</taxon>
        <taxon>Actinomycetes</taxon>
        <taxon>Streptosporangiales</taxon>
        <taxon>Treboniaceae</taxon>
        <taxon>Trebonia</taxon>
    </lineage>
</organism>
<evidence type="ECO:0000313" key="2">
    <source>
        <dbReference type="Proteomes" id="UP000460272"/>
    </source>
</evidence>
<gene>
    <name evidence="1" type="ORF">EAS64_32630</name>
</gene>
<proteinExistence type="predicted"/>
<dbReference type="SUPFAM" id="SSF50475">
    <property type="entry name" value="FMN-binding split barrel"/>
    <property type="match status" value="1"/>
</dbReference>
<dbReference type="EMBL" id="RPFW01000007">
    <property type="protein sequence ID" value="TVZ01052.1"/>
    <property type="molecule type" value="Genomic_DNA"/>
</dbReference>
<sequence>MDFNGTTLEQLSRDECLRLVGQVPVGRIVYTRQALPAVELVNFTLVDGDIVIRTDSGGKLAAATQGSVVAFEADSLDISAHGGWSVTVVGCSRAVTDGEEILRLQQTGLDPWAPGERDHFIRISPTFVNGRRVAARRLIRDGDAGPV</sequence>
<dbReference type="InterPro" id="IPR024747">
    <property type="entry name" value="Pyridox_Oxase-rel"/>
</dbReference>
<dbReference type="InterPro" id="IPR012349">
    <property type="entry name" value="Split_barrel_FMN-bd"/>
</dbReference>
<dbReference type="Gene3D" id="2.30.110.10">
    <property type="entry name" value="Electron Transport, Fmn-binding Protein, Chain A"/>
    <property type="match status" value="1"/>
</dbReference>
<dbReference type="AlphaFoldDB" id="A0A6P2BPU7"/>
<protein>
    <submittedName>
        <fullName evidence="1">Pyridoxamine 5'-phosphate oxidase family protein</fullName>
    </submittedName>
</protein>
<accession>A0A6P2BPU7</accession>
<keyword evidence="2" id="KW-1185">Reference proteome</keyword>
<dbReference type="OrthoDB" id="3212118at2"/>
<evidence type="ECO:0000313" key="1">
    <source>
        <dbReference type="EMBL" id="TVZ01052.1"/>
    </source>
</evidence>
<reference evidence="1 2" key="1">
    <citation type="submission" date="2018-11" db="EMBL/GenBank/DDBJ databases">
        <title>Trebonia kvetii gen.nov., sp.nov., a novel acidophilic actinobacterium, and proposal of the new actinobacterial family Treboniaceae fam. nov.</title>
        <authorList>
            <person name="Rapoport D."/>
            <person name="Sagova-Mareckova M."/>
            <person name="Sedlacek I."/>
            <person name="Provaznik J."/>
            <person name="Kralova S."/>
            <person name="Pavlinic D."/>
            <person name="Benes V."/>
            <person name="Kopecky J."/>
        </authorList>
    </citation>
    <scope>NUCLEOTIDE SEQUENCE [LARGE SCALE GENOMIC DNA]</scope>
    <source>
        <strain evidence="1 2">15Tr583</strain>
    </source>
</reference>
<comment type="caution">
    <text evidence="1">The sequence shown here is derived from an EMBL/GenBank/DDBJ whole genome shotgun (WGS) entry which is preliminary data.</text>
</comment>
<dbReference type="Proteomes" id="UP000460272">
    <property type="component" value="Unassembled WGS sequence"/>
</dbReference>
<dbReference type="Pfam" id="PF12900">
    <property type="entry name" value="Pyridox_ox_2"/>
    <property type="match status" value="1"/>
</dbReference>
<name>A0A6P2BPU7_9ACTN</name>